<evidence type="ECO:0000313" key="1">
    <source>
        <dbReference type="EMBL" id="SFQ38396.1"/>
    </source>
</evidence>
<dbReference type="STRING" id="1121869.SAMN03084138_04922"/>
<dbReference type="EMBL" id="FOWR01000089">
    <property type="protein sequence ID" value="SFQ38396.1"/>
    <property type="molecule type" value="Genomic_DNA"/>
</dbReference>
<gene>
    <name evidence="1" type="ORF">SAMN03084138_04922</name>
</gene>
<sequence length="76" mass="8803">MDRIIKEELWSHVCFERDDEIYLTYLVQSGPATVDYTVKLNTSEVNLVQSGDSEVKRLLGGFEQSRFIIPPIWPTK</sequence>
<proteinExistence type="predicted"/>
<protein>
    <submittedName>
        <fullName evidence="1">Uncharacterized protein</fullName>
    </submittedName>
</protein>
<name>A0A1I5Y2K4_9GAMM</name>
<reference evidence="1 2" key="1">
    <citation type="submission" date="2016-10" db="EMBL/GenBank/DDBJ databases">
        <authorList>
            <person name="de Groot N.N."/>
        </authorList>
    </citation>
    <scope>NUCLEOTIDE SEQUENCE [LARGE SCALE GENOMIC DNA]</scope>
    <source>
        <strain evidence="1 2">DSM 15893</strain>
    </source>
</reference>
<dbReference type="AlphaFoldDB" id="A0A1I5Y2K4"/>
<organism evidence="1 2">
    <name type="scientific">Enterovibrio norvegicus DSM 15893</name>
    <dbReference type="NCBI Taxonomy" id="1121869"/>
    <lineage>
        <taxon>Bacteria</taxon>
        <taxon>Pseudomonadati</taxon>
        <taxon>Pseudomonadota</taxon>
        <taxon>Gammaproteobacteria</taxon>
        <taxon>Vibrionales</taxon>
        <taxon>Vibrionaceae</taxon>
        <taxon>Enterovibrio</taxon>
    </lineage>
</organism>
<dbReference type="Proteomes" id="UP000182692">
    <property type="component" value="Unassembled WGS sequence"/>
</dbReference>
<accession>A0A1I5Y2K4</accession>
<evidence type="ECO:0000313" key="2">
    <source>
        <dbReference type="Proteomes" id="UP000182692"/>
    </source>
</evidence>